<accession>A0ABT6JFQ0</accession>
<dbReference type="Pfam" id="PF11706">
    <property type="entry name" value="zf-CGNR"/>
    <property type="match status" value="1"/>
</dbReference>
<gene>
    <name evidence="3" type="ORF">QFW77_18685</name>
</gene>
<reference evidence="3 4" key="1">
    <citation type="submission" date="2023-04" db="EMBL/GenBank/DDBJ databases">
        <title>Luteimonas endophyticus RD2P54.</title>
        <authorList>
            <person name="Sun J.-Q."/>
        </authorList>
    </citation>
    <scope>NUCLEOTIDE SEQUENCE [LARGE SCALE GENOMIC DNA]</scope>
    <source>
        <strain evidence="3 4">RD2P54</strain>
    </source>
</reference>
<evidence type="ECO:0000259" key="2">
    <source>
        <dbReference type="Pfam" id="PF11706"/>
    </source>
</evidence>
<dbReference type="PANTHER" id="PTHR35525:SF3">
    <property type="entry name" value="BLL6575 PROTEIN"/>
    <property type="match status" value="1"/>
</dbReference>
<dbReference type="Pfam" id="PF07336">
    <property type="entry name" value="ABATE"/>
    <property type="match status" value="1"/>
</dbReference>
<organism evidence="3 4">
    <name type="scientific">Luteimonas endophytica</name>
    <dbReference type="NCBI Taxonomy" id="3042023"/>
    <lineage>
        <taxon>Bacteria</taxon>
        <taxon>Pseudomonadati</taxon>
        <taxon>Pseudomonadota</taxon>
        <taxon>Gammaproteobacteria</taxon>
        <taxon>Lysobacterales</taxon>
        <taxon>Lysobacteraceae</taxon>
        <taxon>Luteimonas</taxon>
    </lineage>
</organism>
<dbReference type="InterPro" id="IPR010852">
    <property type="entry name" value="ABATE"/>
</dbReference>
<keyword evidence="4" id="KW-1185">Reference proteome</keyword>
<dbReference type="InterPro" id="IPR023286">
    <property type="entry name" value="ABATE_dom_sf"/>
</dbReference>
<sequence length="214" mass="23277">MDDAGLQRETRPADAPMVGDHLAMDLLNTQVRSHQELVDCWSSAEDVLRWLARHGIAAPAGSGSGVADALLAQARALRAQARDLIVKRKQGKVGNFTGLNAYLHAYLSAPSLQRPRGGELALTRIARGDALACLLGPVAEAVARLLVEGDFALVKQCEHPDCILWFYDRTKSHRRRWCSMATCGNRHKAARFRKKNSGEAPALGQARGGPPPNR</sequence>
<feature type="region of interest" description="Disordered" evidence="1">
    <location>
        <begin position="190"/>
        <end position="214"/>
    </location>
</feature>
<dbReference type="RefSeq" id="WP_280576388.1">
    <property type="nucleotide sequence ID" value="NZ_JARXRM010000046.1"/>
</dbReference>
<protein>
    <submittedName>
        <fullName evidence="3">CGNR zinc finger domain-containing protein</fullName>
    </submittedName>
</protein>
<name>A0ABT6JFQ0_9GAMM</name>
<dbReference type="InterPro" id="IPR021005">
    <property type="entry name" value="Znf_CGNR"/>
</dbReference>
<dbReference type="EMBL" id="JARXRM010000046">
    <property type="protein sequence ID" value="MDH5824998.1"/>
    <property type="molecule type" value="Genomic_DNA"/>
</dbReference>
<feature type="domain" description="Zinc finger CGNR" evidence="2">
    <location>
        <begin position="154"/>
        <end position="195"/>
    </location>
</feature>
<proteinExistence type="predicted"/>
<comment type="caution">
    <text evidence="3">The sequence shown here is derived from an EMBL/GenBank/DDBJ whole genome shotgun (WGS) entry which is preliminary data.</text>
</comment>
<evidence type="ECO:0000256" key="1">
    <source>
        <dbReference type="SAM" id="MobiDB-lite"/>
    </source>
</evidence>
<dbReference type="Gene3D" id="1.10.3300.10">
    <property type="entry name" value="Jann2411-like domain"/>
    <property type="match status" value="1"/>
</dbReference>
<evidence type="ECO:0000313" key="4">
    <source>
        <dbReference type="Proteomes" id="UP001156940"/>
    </source>
</evidence>
<evidence type="ECO:0000313" key="3">
    <source>
        <dbReference type="EMBL" id="MDH5824998.1"/>
    </source>
</evidence>
<dbReference type="PANTHER" id="PTHR35525">
    <property type="entry name" value="BLL6575 PROTEIN"/>
    <property type="match status" value="1"/>
</dbReference>
<dbReference type="Proteomes" id="UP001156940">
    <property type="component" value="Unassembled WGS sequence"/>
</dbReference>
<dbReference type="SUPFAM" id="SSF160904">
    <property type="entry name" value="Jann2411-like"/>
    <property type="match status" value="1"/>
</dbReference>